<proteinExistence type="predicted"/>
<dbReference type="OrthoDB" id="194358at2759"/>
<dbReference type="AlphaFoldDB" id="A0A2P5I0K4"/>
<evidence type="ECO:0008006" key="4">
    <source>
        <dbReference type="Google" id="ProtNLM"/>
    </source>
</evidence>
<keyword evidence="3" id="KW-1185">Reference proteome</keyword>
<feature type="compositionally biased region" description="Low complexity" evidence="1">
    <location>
        <begin position="263"/>
        <end position="281"/>
    </location>
</feature>
<comment type="caution">
    <text evidence="2">The sequence shown here is derived from an EMBL/GenBank/DDBJ whole genome shotgun (WGS) entry which is preliminary data.</text>
</comment>
<feature type="region of interest" description="Disordered" evidence="1">
    <location>
        <begin position="170"/>
        <end position="287"/>
    </location>
</feature>
<protein>
    <recommendedName>
        <fullName evidence="4">BZIP domain-containing protein</fullName>
    </recommendedName>
</protein>
<gene>
    <name evidence="2" type="ORF">DHEL01_v205588</name>
</gene>
<reference evidence="2" key="1">
    <citation type="submission" date="2017-09" db="EMBL/GenBank/DDBJ databases">
        <title>Polyketide synthases of a Diaporthe helianthi virulent isolate.</title>
        <authorList>
            <person name="Baroncelli R."/>
        </authorList>
    </citation>
    <scope>NUCLEOTIDE SEQUENCE [LARGE SCALE GENOMIC DNA]</scope>
    <source>
        <strain evidence="2">7/96</strain>
    </source>
</reference>
<evidence type="ECO:0000313" key="2">
    <source>
        <dbReference type="EMBL" id="POS76017.1"/>
    </source>
</evidence>
<dbReference type="InParanoid" id="A0A2P5I0K4"/>
<accession>A0A2P5I0K4</accession>
<feature type="region of interest" description="Disordered" evidence="1">
    <location>
        <begin position="299"/>
        <end position="325"/>
    </location>
</feature>
<dbReference type="Proteomes" id="UP000094444">
    <property type="component" value="Unassembled WGS sequence"/>
</dbReference>
<evidence type="ECO:0000313" key="3">
    <source>
        <dbReference type="Proteomes" id="UP000094444"/>
    </source>
</evidence>
<dbReference type="EMBL" id="MAVT02000416">
    <property type="protein sequence ID" value="POS76017.1"/>
    <property type="molecule type" value="Genomic_DNA"/>
</dbReference>
<sequence>MDEDWMTISDIAHRRRVQNRLAQRKHRVDPNAVSRADEARCATRVQNGQAFRTETFDSFAVDDLSPMAQPNMTGGLNDGPEHGDGRNHGLSSSAGGVPDCWFDGGQFMPNCSAPVHNNSAMTTMVAPDEFAVPTDPLVQGVNVGYGGYYAIDGSSRGGHEAQSMWPTTAQFNGNEWQQPPLVSPGDGKMGQLARPQQPQPPARNRVPVSPSPQHTSNLRGMDNRSDNNDADPLLHQAERPSQSCCSAPRRSNSGRASAPMYPPSQRRQSAPSRRPAEPSASGLLREHGIDLNQILASSARYATRTTTPPPAKRRSPPAHADRQAEVDIVVPEYQQQGMNMESSRGQYAQGGYEESYEQIAGSRVSKVVVIYLEE</sequence>
<name>A0A2P5I0K4_DIAHE</name>
<feature type="compositionally biased region" description="Polar residues" evidence="1">
    <location>
        <begin position="239"/>
        <end position="255"/>
    </location>
</feature>
<evidence type="ECO:0000256" key="1">
    <source>
        <dbReference type="SAM" id="MobiDB-lite"/>
    </source>
</evidence>
<feature type="region of interest" description="Disordered" evidence="1">
    <location>
        <begin position="71"/>
        <end position="91"/>
    </location>
</feature>
<organism evidence="2 3">
    <name type="scientific">Diaporthe helianthi</name>
    <dbReference type="NCBI Taxonomy" id="158607"/>
    <lineage>
        <taxon>Eukaryota</taxon>
        <taxon>Fungi</taxon>
        <taxon>Dikarya</taxon>
        <taxon>Ascomycota</taxon>
        <taxon>Pezizomycotina</taxon>
        <taxon>Sordariomycetes</taxon>
        <taxon>Sordariomycetidae</taxon>
        <taxon>Diaporthales</taxon>
        <taxon>Diaporthaceae</taxon>
        <taxon>Diaporthe</taxon>
    </lineage>
</organism>